<gene>
    <name evidence="1" type="ORF">NBRC116585_02460</name>
</gene>
<proteinExistence type="predicted"/>
<dbReference type="Proteomes" id="UP001481413">
    <property type="component" value="Unassembled WGS sequence"/>
</dbReference>
<dbReference type="EMBL" id="BAABWH010000001">
    <property type="protein sequence ID" value="GAA6144129.1"/>
    <property type="molecule type" value="Genomic_DNA"/>
</dbReference>
<keyword evidence="2" id="KW-1185">Reference proteome</keyword>
<accession>A0ABP9ZVF9</accession>
<organism evidence="1 2">
    <name type="scientific">Thalassolituus maritimus</name>
    <dbReference type="NCBI Taxonomy" id="484498"/>
    <lineage>
        <taxon>Bacteria</taxon>
        <taxon>Pseudomonadati</taxon>
        <taxon>Pseudomonadota</taxon>
        <taxon>Gammaproteobacteria</taxon>
        <taxon>Oceanospirillales</taxon>
        <taxon>Oceanospirillaceae</taxon>
        <taxon>Thalassolituus</taxon>
    </lineage>
</organism>
<comment type="caution">
    <text evidence="1">The sequence shown here is derived from an EMBL/GenBank/DDBJ whole genome shotgun (WGS) entry which is preliminary data.</text>
</comment>
<reference evidence="1 2" key="1">
    <citation type="submission" date="2024-04" db="EMBL/GenBank/DDBJ databases">
        <title>Draft genome sequence of Thalassolituus maritimus NBRC 116585.</title>
        <authorList>
            <person name="Miyakawa T."/>
            <person name="Kusuya Y."/>
            <person name="Miura T."/>
        </authorList>
    </citation>
    <scope>NUCLEOTIDE SEQUENCE [LARGE SCALE GENOMIC DNA]</scope>
    <source>
        <strain evidence="1 2">5NW40-0001</strain>
    </source>
</reference>
<evidence type="ECO:0000313" key="1">
    <source>
        <dbReference type="EMBL" id="GAA6144129.1"/>
    </source>
</evidence>
<name>A0ABP9ZVF9_9GAMM</name>
<protein>
    <submittedName>
        <fullName evidence="1">Uncharacterized protein</fullName>
    </submittedName>
</protein>
<evidence type="ECO:0000313" key="2">
    <source>
        <dbReference type="Proteomes" id="UP001481413"/>
    </source>
</evidence>
<sequence length="49" mass="5642">MVSKVAIMKPQIRFARDYSSIAEPLEVERADIKKPGIGRVFLKDVRLRI</sequence>